<feature type="domain" description="ABC transporter" evidence="10">
    <location>
        <begin position="560"/>
        <end position="786"/>
    </location>
</feature>
<dbReference type="STRING" id="5762.D2VTB6"/>
<feature type="transmembrane region" description="Helical" evidence="9">
    <location>
        <begin position="263"/>
        <end position="283"/>
    </location>
</feature>
<evidence type="ECO:0000259" key="10">
    <source>
        <dbReference type="PROSITE" id="PS50893"/>
    </source>
</evidence>
<evidence type="ECO:0000256" key="4">
    <source>
        <dbReference type="ARBA" id="ARBA00022741"/>
    </source>
</evidence>
<dbReference type="PROSITE" id="PS50893">
    <property type="entry name" value="ABC_TRANSPORTER_2"/>
    <property type="match status" value="2"/>
</dbReference>
<dbReference type="Gene3D" id="1.20.1560.10">
    <property type="entry name" value="ABC transporter type 1, transmembrane domain"/>
    <property type="match status" value="2"/>
</dbReference>
<dbReference type="CDD" id="cd03250">
    <property type="entry name" value="ABCC_MRP_domain1"/>
    <property type="match status" value="1"/>
</dbReference>
<dbReference type="InterPro" id="IPR044746">
    <property type="entry name" value="ABCC_6TM_D1"/>
</dbReference>
<dbReference type="CDD" id="cd03244">
    <property type="entry name" value="ABCC_MRP_domain2"/>
    <property type="match status" value="1"/>
</dbReference>
<comment type="subcellular location">
    <subcellularLocation>
        <location evidence="1">Membrane</location>
        <topology evidence="1">Multi-pass membrane protein</topology>
    </subcellularLocation>
</comment>
<dbReference type="SUPFAM" id="SSF90123">
    <property type="entry name" value="ABC transporter transmembrane region"/>
    <property type="match status" value="2"/>
</dbReference>
<keyword evidence="6 9" id="KW-1133">Transmembrane helix</keyword>
<dbReference type="InterPro" id="IPR027417">
    <property type="entry name" value="P-loop_NTPase"/>
</dbReference>
<evidence type="ECO:0000256" key="6">
    <source>
        <dbReference type="ARBA" id="ARBA00022989"/>
    </source>
</evidence>
<dbReference type="GO" id="GO:0005524">
    <property type="term" value="F:ATP binding"/>
    <property type="evidence" value="ECO:0007669"/>
    <property type="project" value="UniProtKB-KW"/>
</dbReference>
<gene>
    <name evidence="12" type="ORF">NAEGRDRAFT_72242</name>
</gene>
<evidence type="ECO:0000259" key="11">
    <source>
        <dbReference type="PROSITE" id="PS50929"/>
    </source>
</evidence>
<dbReference type="InterPro" id="IPR003439">
    <property type="entry name" value="ABC_transporter-like_ATP-bd"/>
</dbReference>
<evidence type="ECO:0000313" key="13">
    <source>
        <dbReference type="Proteomes" id="UP000006671"/>
    </source>
</evidence>
<evidence type="ECO:0000256" key="8">
    <source>
        <dbReference type="SAM" id="MobiDB-lite"/>
    </source>
</evidence>
<dbReference type="GO" id="GO:0016887">
    <property type="term" value="F:ATP hydrolysis activity"/>
    <property type="evidence" value="ECO:0007669"/>
    <property type="project" value="InterPro"/>
</dbReference>
<reference evidence="12 13" key="1">
    <citation type="journal article" date="2010" name="Cell">
        <title>The genome of Naegleria gruberi illuminates early eukaryotic versatility.</title>
        <authorList>
            <person name="Fritz-Laylin L.K."/>
            <person name="Prochnik S.E."/>
            <person name="Ginger M.L."/>
            <person name="Dacks J.B."/>
            <person name="Carpenter M.L."/>
            <person name="Field M.C."/>
            <person name="Kuo A."/>
            <person name="Paredez A."/>
            <person name="Chapman J."/>
            <person name="Pham J."/>
            <person name="Shu S."/>
            <person name="Neupane R."/>
            <person name="Cipriano M."/>
            <person name="Mancuso J."/>
            <person name="Tu H."/>
            <person name="Salamov A."/>
            <person name="Lindquist E."/>
            <person name="Shapiro H."/>
            <person name="Lucas S."/>
            <person name="Grigoriev I.V."/>
            <person name="Cande W.Z."/>
            <person name="Fulton C."/>
            <person name="Rokhsar D.S."/>
            <person name="Dawson S.C."/>
        </authorList>
    </citation>
    <scope>NUCLEOTIDE SEQUENCE [LARGE SCALE GENOMIC DNA]</scope>
    <source>
        <strain evidence="12 13">NEG-M</strain>
    </source>
</reference>
<keyword evidence="2" id="KW-0813">Transport</keyword>
<feature type="transmembrane region" description="Helical" evidence="9">
    <location>
        <begin position="955"/>
        <end position="975"/>
    </location>
</feature>
<feature type="transmembrane region" description="Helical" evidence="9">
    <location>
        <begin position="346"/>
        <end position="366"/>
    </location>
</feature>
<feature type="domain" description="ABC transmembrane type-1" evidence="11">
    <location>
        <begin position="252"/>
        <end position="508"/>
    </location>
</feature>
<dbReference type="SUPFAM" id="SSF52540">
    <property type="entry name" value="P-loop containing nucleoside triphosphate hydrolases"/>
    <property type="match status" value="2"/>
</dbReference>
<dbReference type="FunFam" id="1.20.1560.10:FF:000010">
    <property type="entry name" value="Multidrug resistance-associated ABC transporter"/>
    <property type="match status" value="1"/>
</dbReference>
<evidence type="ECO:0000256" key="5">
    <source>
        <dbReference type="ARBA" id="ARBA00022840"/>
    </source>
</evidence>
<feature type="transmembrane region" description="Helical" evidence="9">
    <location>
        <begin position="372"/>
        <end position="390"/>
    </location>
</feature>
<dbReference type="InterPro" id="IPR003593">
    <property type="entry name" value="AAA+_ATPase"/>
</dbReference>
<dbReference type="GO" id="GO:0016020">
    <property type="term" value="C:membrane"/>
    <property type="evidence" value="ECO:0007669"/>
    <property type="project" value="UniProtKB-SubCell"/>
</dbReference>
<dbReference type="SMART" id="SM00382">
    <property type="entry name" value="AAA"/>
    <property type="match status" value="2"/>
</dbReference>
<keyword evidence="3 9" id="KW-0812">Transmembrane</keyword>
<feature type="transmembrane region" description="Helical" evidence="9">
    <location>
        <begin position="841"/>
        <end position="859"/>
    </location>
</feature>
<dbReference type="Pfam" id="PF00664">
    <property type="entry name" value="ABC_membrane"/>
    <property type="match status" value="2"/>
</dbReference>
<dbReference type="eggNOG" id="KOG0054">
    <property type="taxonomic scope" value="Eukaryota"/>
</dbReference>
<dbReference type="Pfam" id="PF00005">
    <property type="entry name" value="ABC_tran"/>
    <property type="match status" value="2"/>
</dbReference>
<dbReference type="RefSeq" id="XP_002672575.1">
    <property type="nucleotide sequence ID" value="XM_002672529.1"/>
</dbReference>
<dbReference type="InParanoid" id="D2VTB6"/>
<dbReference type="PROSITE" id="PS50929">
    <property type="entry name" value="ABC_TM1F"/>
    <property type="match status" value="2"/>
</dbReference>
<keyword evidence="13" id="KW-1185">Reference proteome</keyword>
<organism evidence="13">
    <name type="scientific">Naegleria gruberi</name>
    <name type="common">Amoeba</name>
    <dbReference type="NCBI Taxonomy" id="5762"/>
    <lineage>
        <taxon>Eukaryota</taxon>
        <taxon>Discoba</taxon>
        <taxon>Heterolobosea</taxon>
        <taxon>Tetramitia</taxon>
        <taxon>Eutetramitia</taxon>
        <taxon>Vahlkampfiidae</taxon>
        <taxon>Naegleria</taxon>
    </lineage>
</organism>
<keyword evidence="5" id="KW-0067">ATP-binding</keyword>
<dbReference type="KEGG" id="ngr:NAEGRDRAFT_72242"/>
<dbReference type="OMA" id="LITCETH"/>
<dbReference type="EMBL" id="GG738896">
    <property type="protein sequence ID" value="EFC39831.1"/>
    <property type="molecule type" value="Genomic_DNA"/>
</dbReference>
<dbReference type="GeneID" id="8854388"/>
<feature type="domain" description="ABC transmembrane type-1" evidence="11">
    <location>
        <begin position="843"/>
        <end position="1125"/>
    </location>
</feature>
<dbReference type="InterPro" id="IPR036640">
    <property type="entry name" value="ABC1_TM_sf"/>
</dbReference>
<dbReference type="OrthoDB" id="6500128at2759"/>
<feature type="compositionally biased region" description="Basic and acidic residues" evidence="8">
    <location>
        <begin position="33"/>
        <end position="47"/>
    </location>
</feature>
<evidence type="ECO:0000256" key="3">
    <source>
        <dbReference type="ARBA" id="ARBA00022692"/>
    </source>
</evidence>
<dbReference type="InterPro" id="IPR011527">
    <property type="entry name" value="ABC1_TM_dom"/>
</dbReference>
<dbReference type="InterPro" id="IPR044726">
    <property type="entry name" value="ABCC_6TM_D2"/>
</dbReference>
<dbReference type="FunFam" id="3.40.50.300:FF:000838">
    <property type="entry name" value="ABC multidrug transporter (Eurofung)"/>
    <property type="match status" value="1"/>
</dbReference>
<dbReference type="CDD" id="cd18580">
    <property type="entry name" value="ABC_6TM_ABCC_D2"/>
    <property type="match status" value="1"/>
</dbReference>
<dbReference type="FunFam" id="3.40.50.300:FF:000997">
    <property type="entry name" value="Multidrug resistance-associated protein 1"/>
    <property type="match status" value="1"/>
</dbReference>
<feature type="transmembrane region" description="Helical" evidence="9">
    <location>
        <begin position="176"/>
        <end position="196"/>
    </location>
</feature>
<evidence type="ECO:0000256" key="1">
    <source>
        <dbReference type="ARBA" id="ARBA00004141"/>
    </source>
</evidence>
<evidence type="ECO:0000256" key="9">
    <source>
        <dbReference type="SAM" id="Phobius"/>
    </source>
</evidence>
<evidence type="ECO:0000313" key="12">
    <source>
        <dbReference type="EMBL" id="EFC39831.1"/>
    </source>
</evidence>
<dbReference type="VEuPathDB" id="AmoebaDB:NAEGRDRAFT_72242"/>
<sequence>MAERTKNEDEESLIVIPSAFSSSQQDQAQHLEQVSEEKDNWKDGVDISSPEHLDGNASWFSILFFIFVDPLLKVGFKKAGDGPMMIWIKKLISKLKIRDFEIRESEGMTHADIPKLAKQWTTEHQFEIFEPIFRKSFINERQNYSENGGITKNFGTLFLKVSERTFRWRGWYGVGLWKLAEMIFHYVSPLILYLLLESIKSTGIQSDSKPSKAVESISMFYNVQYSVVAFQNETLQNAALITNSTFNNQTSWLNQNLPLSNGFFQFGIVILLFLCNILPTIFINQYTYGVGNLWFAWRGCIQAAVFQKINRITSSERSKFKSGEITNLFTTDPTRIATLILYFHECWVVPVSLLVGLSMICIFFGYSAFIGVGAMLLVSPLIPVLAKILTKVEGWLSKFRDERVKNLNELLNGIRIIKFFVFEEKMKEKVMESRKKESKGLFASVLTMSSQRFAAVLMSIVGGSVTFISYAYFGGQLTISNMFTGLILFDTFRVPLTTFPLVLSGLVSSYVSAKRVGRFLYSDEQVHLPHDHYNKAHLWNEVSNRSSSDHSTNLEDNVAIEFENASIKWTEDGETIVSNLNLILEKGKLYSIIGDTGSGKSTLISSIIGESIVSEGSLKVNPQLSLSLCDENPWMINSSVRNNIIFDKSLEFDSEKYNRVLEVCQLKDDLEQFSNFDETEIGFSGINLSVGQRHRISLARACYSNSDIIIMDSTLNSVDAKICKSIFRDCICGHLKGKTRVLLTHSLQLLEMVDEVIVLEKGKLIAKGPLHSIMHAYDFSKLISEKGEEFENNESNDKEEQVKKDPKSTEKDDKKGKLVIAEDKSNETISWGVFLSFVKECGIILVLFSIISCLFSVSSKAGGQIWISVMNNDYLGLDIFTYVWIFFGIGLTDAFFASLKELAFGLASLKASNSFHKKMLNNILHAPTRFFDQNPTGRILNRFTQDVVVLDTQMIFALPQFITTIISVCFTLVMISIVTPLFLIVVIPIALVFFVVQEYYRATSREIRRLESISRSPAMSHFNSCLEGVKTIKAALIHESIYKDNFMKIDFTNKHSYGRFLINRWLGVRIQLVAQLVIFFTALFAIITKHFQHNNEALLALVITYSLQLSDTFTEFVRSFVDLESHMTSVERIIHYSSNIEQEAPYELESDPIPSQWPSQGHVQFNSLSARYRDDLDPVLNSIQLEIKPGTKIGVVGRTGSGKSTLLISLFRFIEASEGNITIDGVDISQIGLKTLRKSLLIIPQIPILFSGTIRYNLDPFNEFQDHEIWKALERVHMKEKIQQIGLSGNVTENGSNFSIGERQLLSLCRCILRRAKIIIFDESTAFVDHNSDEIVQKVIREEFKESTIITVAHRLDTIIDSDMVAFMQDGEIIEIGSPKELLSQHDSNFSKLVNETGKNYSAHLKKKANDN</sequence>
<keyword evidence="4" id="KW-0547">Nucleotide-binding</keyword>
<dbReference type="InterPro" id="IPR050173">
    <property type="entry name" value="ABC_transporter_C-like"/>
</dbReference>
<dbReference type="Gene3D" id="3.40.50.300">
    <property type="entry name" value="P-loop containing nucleotide triphosphate hydrolases"/>
    <property type="match status" value="2"/>
</dbReference>
<dbReference type="GO" id="GO:0140359">
    <property type="term" value="F:ABC-type transporter activity"/>
    <property type="evidence" value="ECO:0007669"/>
    <property type="project" value="InterPro"/>
</dbReference>
<feature type="transmembrane region" description="Helical" evidence="9">
    <location>
        <begin position="453"/>
        <end position="472"/>
    </location>
</feature>
<protein>
    <submittedName>
        <fullName evidence="12">Predicted protein</fullName>
    </submittedName>
</protein>
<feature type="region of interest" description="Disordered" evidence="8">
    <location>
        <begin position="790"/>
        <end position="811"/>
    </location>
</feature>
<dbReference type="Proteomes" id="UP000006671">
    <property type="component" value="Unassembled WGS sequence"/>
</dbReference>
<dbReference type="CDD" id="cd18579">
    <property type="entry name" value="ABC_6TM_ABCC_D1"/>
    <property type="match status" value="1"/>
</dbReference>
<name>D2VTB6_NAEGR</name>
<feature type="domain" description="ABC transporter" evidence="10">
    <location>
        <begin position="1163"/>
        <end position="1395"/>
    </location>
</feature>
<feature type="transmembrane region" description="Helical" evidence="9">
    <location>
        <begin position="879"/>
        <end position="899"/>
    </location>
</feature>
<evidence type="ECO:0000256" key="2">
    <source>
        <dbReference type="ARBA" id="ARBA00022448"/>
    </source>
</evidence>
<accession>D2VTB6</accession>
<feature type="transmembrane region" description="Helical" evidence="9">
    <location>
        <begin position="1066"/>
        <end position="1087"/>
    </location>
</feature>
<proteinExistence type="predicted"/>
<dbReference type="PANTHER" id="PTHR24223">
    <property type="entry name" value="ATP-BINDING CASSETTE SUB-FAMILY C"/>
    <property type="match status" value="1"/>
</dbReference>
<keyword evidence="7 9" id="KW-0472">Membrane</keyword>
<evidence type="ECO:0000256" key="7">
    <source>
        <dbReference type="ARBA" id="ARBA00023136"/>
    </source>
</evidence>
<feature type="region of interest" description="Disordered" evidence="8">
    <location>
        <begin position="21"/>
        <end position="47"/>
    </location>
</feature>